<dbReference type="InterPro" id="IPR000014">
    <property type="entry name" value="PAS"/>
</dbReference>
<dbReference type="Gene3D" id="1.20.5.1930">
    <property type="match status" value="1"/>
</dbReference>
<keyword evidence="12" id="KW-0902">Two-component regulatory system</keyword>
<evidence type="ECO:0000256" key="11">
    <source>
        <dbReference type="ARBA" id="ARBA00023004"/>
    </source>
</evidence>
<evidence type="ECO:0000256" key="4">
    <source>
        <dbReference type="ARBA" id="ARBA00012438"/>
    </source>
</evidence>
<sequence>MFADLHQLSHHAAWRRQLEMLLESAGEGIYGIDLRGRCIFINRAGAEMLGYSADEVLGRNMHYLIHHSHADAALMPVHDCRIFKAFKEGQGCRVEDEVLWRRDGSAFPAEYASYPIRDGEAVVGAVVTFTDITERKRTQAALQVAHAELERRVAERTAELSTANLQLRQARDGLRRLSAHMNSVREEERAHIARDIHDDLGASLTAMQLELNWLRQRLDGRVDGQPDRQPEMLAHIDAALDIGATAMGAVRRILNDLRPGVLDHLGLWAALECLLQDVQARGGLRCSFVCPPAVERCRLGREAEIAVYRIVQEVLTNVQRHAGAARVALLARALDRDLVIAVEDDGCGMRVPAQPTSFGLLGMHERARAIGGELSIDSEPGRGTVVSLRLPGVLA</sequence>
<keyword evidence="21" id="KW-1185">Reference proteome</keyword>
<name>A0A4R6EFP8_9RHOO</name>
<dbReference type="PRINTS" id="PR00344">
    <property type="entry name" value="BCTRLSENSOR"/>
</dbReference>
<keyword evidence="16" id="KW-0175">Coiled coil</keyword>
<dbReference type="PANTHER" id="PTHR24421:SF59">
    <property type="entry name" value="OXYGEN SENSOR HISTIDINE KINASE NREB"/>
    <property type="match status" value="1"/>
</dbReference>
<evidence type="ECO:0000256" key="9">
    <source>
        <dbReference type="ARBA" id="ARBA00022723"/>
    </source>
</evidence>
<dbReference type="SUPFAM" id="SSF55874">
    <property type="entry name" value="ATPase domain of HSP90 chaperone/DNA topoisomerase II/histidine kinase"/>
    <property type="match status" value="1"/>
</dbReference>
<dbReference type="AlphaFoldDB" id="A0A4R6EFP8"/>
<protein>
    <recommendedName>
        <fullName evidence="5">Oxygen sensor histidine kinase NreB</fullName>
        <ecNumber evidence="4">2.7.13.3</ecNumber>
    </recommendedName>
    <alternativeName>
        <fullName evidence="15">Nitrogen regulation protein B</fullName>
    </alternativeName>
</protein>
<dbReference type="InterPro" id="IPR000700">
    <property type="entry name" value="PAS-assoc_C"/>
</dbReference>
<dbReference type="InterPro" id="IPR003594">
    <property type="entry name" value="HATPase_dom"/>
</dbReference>
<evidence type="ECO:0000259" key="18">
    <source>
        <dbReference type="PROSITE" id="PS50112"/>
    </source>
</evidence>
<keyword evidence="10 20" id="KW-0418">Kinase</keyword>
<dbReference type="NCBIfam" id="TIGR00229">
    <property type="entry name" value="sensory_box"/>
    <property type="match status" value="1"/>
</dbReference>
<keyword evidence="8" id="KW-0808">Transferase</keyword>
<dbReference type="InterPro" id="IPR013767">
    <property type="entry name" value="PAS_fold"/>
</dbReference>
<keyword evidence="13" id="KW-0411">Iron-sulfur</keyword>
<dbReference type="Pfam" id="PF02518">
    <property type="entry name" value="HATPase_c"/>
    <property type="match status" value="1"/>
</dbReference>
<dbReference type="CDD" id="cd16917">
    <property type="entry name" value="HATPase_UhpB-NarQ-NarX-like"/>
    <property type="match status" value="1"/>
</dbReference>
<dbReference type="GO" id="GO:0046983">
    <property type="term" value="F:protein dimerization activity"/>
    <property type="evidence" value="ECO:0007669"/>
    <property type="project" value="InterPro"/>
</dbReference>
<comment type="catalytic activity">
    <reaction evidence="1">
        <text>ATP + protein L-histidine = ADP + protein N-phospho-L-histidine.</text>
        <dbReference type="EC" id="2.7.13.3"/>
    </reaction>
</comment>
<evidence type="ECO:0000313" key="20">
    <source>
        <dbReference type="EMBL" id="TDN57126.1"/>
    </source>
</evidence>
<feature type="coiled-coil region" evidence="16">
    <location>
        <begin position="146"/>
        <end position="187"/>
    </location>
</feature>
<gene>
    <name evidence="20" type="ORF">C7389_101511</name>
</gene>
<evidence type="ECO:0000256" key="12">
    <source>
        <dbReference type="ARBA" id="ARBA00023012"/>
    </source>
</evidence>
<evidence type="ECO:0000259" key="19">
    <source>
        <dbReference type="PROSITE" id="PS50113"/>
    </source>
</evidence>
<comment type="caution">
    <text evidence="20">The sequence shown here is derived from an EMBL/GenBank/DDBJ whole genome shotgun (WGS) entry which is preliminary data.</text>
</comment>
<dbReference type="GO" id="GO:0051539">
    <property type="term" value="F:4 iron, 4 sulfur cluster binding"/>
    <property type="evidence" value="ECO:0007669"/>
    <property type="project" value="UniProtKB-KW"/>
</dbReference>
<dbReference type="InterPro" id="IPR011712">
    <property type="entry name" value="Sig_transdc_His_kin_sub3_dim/P"/>
</dbReference>
<dbReference type="Pfam" id="PF00989">
    <property type="entry name" value="PAS"/>
    <property type="match status" value="1"/>
</dbReference>
<dbReference type="Gene3D" id="3.30.565.10">
    <property type="entry name" value="Histidine kinase-like ATPase, C-terminal domain"/>
    <property type="match status" value="1"/>
</dbReference>
<reference evidence="20 21" key="1">
    <citation type="submission" date="2019-03" db="EMBL/GenBank/DDBJ databases">
        <title>Genomic Encyclopedia of Type Strains, Phase IV (KMG-IV): sequencing the most valuable type-strain genomes for metagenomic binning, comparative biology and taxonomic classification.</title>
        <authorList>
            <person name="Goeker M."/>
        </authorList>
    </citation>
    <scope>NUCLEOTIDE SEQUENCE [LARGE SCALE GENOMIC DNA]</scope>
    <source>
        <strain evidence="20 21">DSM 12121</strain>
    </source>
</reference>
<evidence type="ECO:0000256" key="3">
    <source>
        <dbReference type="ARBA" id="ARBA00004496"/>
    </source>
</evidence>
<dbReference type="GO" id="GO:0016020">
    <property type="term" value="C:membrane"/>
    <property type="evidence" value="ECO:0007669"/>
    <property type="project" value="InterPro"/>
</dbReference>
<dbReference type="CDD" id="cd00130">
    <property type="entry name" value="PAS"/>
    <property type="match status" value="1"/>
</dbReference>
<keyword evidence="6" id="KW-0004">4Fe-4S</keyword>
<dbReference type="Proteomes" id="UP000295129">
    <property type="component" value="Unassembled WGS sequence"/>
</dbReference>
<comment type="function">
    <text evidence="14">Member of the two-component regulatory system NreB/NreC involved in the control of dissimilatory nitrate/nitrite reduction in response to oxygen. NreB functions as a direct oxygen sensor histidine kinase which is autophosphorylated, in the absence of oxygen, probably at the conserved histidine residue, and transfers its phosphate group probably to a conserved aspartate residue of NreC. NreB/NreC activates the expression of the nitrate (narGHJI) and nitrite (nir) reductase operons, as well as the putative nitrate transporter gene narT.</text>
</comment>
<dbReference type="InterPro" id="IPR036890">
    <property type="entry name" value="HATPase_C_sf"/>
</dbReference>
<dbReference type="InterPro" id="IPR005467">
    <property type="entry name" value="His_kinase_dom"/>
</dbReference>
<accession>A0A4R6EFP8</accession>
<dbReference type="Pfam" id="PF07730">
    <property type="entry name" value="HisKA_3"/>
    <property type="match status" value="1"/>
</dbReference>
<evidence type="ECO:0000256" key="8">
    <source>
        <dbReference type="ARBA" id="ARBA00022679"/>
    </source>
</evidence>
<evidence type="ECO:0000313" key="21">
    <source>
        <dbReference type="Proteomes" id="UP000295129"/>
    </source>
</evidence>
<evidence type="ECO:0000256" key="1">
    <source>
        <dbReference type="ARBA" id="ARBA00000085"/>
    </source>
</evidence>
<dbReference type="InterPro" id="IPR035965">
    <property type="entry name" value="PAS-like_dom_sf"/>
</dbReference>
<evidence type="ECO:0000256" key="10">
    <source>
        <dbReference type="ARBA" id="ARBA00022777"/>
    </source>
</evidence>
<feature type="domain" description="PAS" evidence="18">
    <location>
        <begin position="14"/>
        <end position="66"/>
    </location>
</feature>
<dbReference type="EC" id="2.7.13.3" evidence="4"/>
<evidence type="ECO:0000259" key="17">
    <source>
        <dbReference type="PROSITE" id="PS50109"/>
    </source>
</evidence>
<evidence type="ECO:0000256" key="6">
    <source>
        <dbReference type="ARBA" id="ARBA00022485"/>
    </source>
</evidence>
<dbReference type="SMART" id="SM00091">
    <property type="entry name" value="PAS"/>
    <property type="match status" value="1"/>
</dbReference>
<keyword evidence="7" id="KW-0963">Cytoplasm</keyword>
<dbReference type="GO" id="GO:0046872">
    <property type="term" value="F:metal ion binding"/>
    <property type="evidence" value="ECO:0007669"/>
    <property type="project" value="UniProtKB-KW"/>
</dbReference>
<dbReference type="InterPro" id="IPR050482">
    <property type="entry name" value="Sensor_HK_TwoCompSys"/>
</dbReference>
<evidence type="ECO:0000256" key="2">
    <source>
        <dbReference type="ARBA" id="ARBA00001966"/>
    </source>
</evidence>
<dbReference type="InterPro" id="IPR004358">
    <property type="entry name" value="Sig_transdc_His_kin-like_C"/>
</dbReference>
<dbReference type="SMART" id="SM00387">
    <property type="entry name" value="HATPase_c"/>
    <property type="match status" value="1"/>
</dbReference>
<comment type="cofactor">
    <cofactor evidence="2">
        <name>[4Fe-4S] cluster</name>
        <dbReference type="ChEBI" id="CHEBI:49883"/>
    </cofactor>
</comment>
<keyword evidence="11" id="KW-0408">Iron</keyword>
<dbReference type="GO" id="GO:0000155">
    <property type="term" value="F:phosphorelay sensor kinase activity"/>
    <property type="evidence" value="ECO:0007669"/>
    <property type="project" value="InterPro"/>
</dbReference>
<proteinExistence type="predicted"/>
<dbReference type="Gene3D" id="3.30.450.20">
    <property type="entry name" value="PAS domain"/>
    <property type="match status" value="1"/>
</dbReference>
<keyword evidence="9" id="KW-0479">Metal-binding</keyword>
<feature type="domain" description="Histidine kinase" evidence="17">
    <location>
        <begin position="307"/>
        <end position="394"/>
    </location>
</feature>
<dbReference type="PANTHER" id="PTHR24421">
    <property type="entry name" value="NITRATE/NITRITE SENSOR PROTEIN NARX-RELATED"/>
    <property type="match status" value="1"/>
</dbReference>
<feature type="domain" description="PAC" evidence="19">
    <location>
        <begin position="93"/>
        <end position="144"/>
    </location>
</feature>
<dbReference type="PROSITE" id="PS50113">
    <property type="entry name" value="PAC"/>
    <property type="match status" value="1"/>
</dbReference>
<dbReference type="PROSITE" id="PS50112">
    <property type="entry name" value="PAS"/>
    <property type="match status" value="1"/>
</dbReference>
<dbReference type="OrthoDB" id="9782588at2"/>
<dbReference type="PROSITE" id="PS50109">
    <property type="entry name" value="HIS_KIN"/>
    <property type="match status" value="1"/>
</dbReference>
<evidence type="ECO:0000256" key="16">
    <source>
        <dbReference type="SAM" id="Coils"/>
    </source>
</evidence>
<evidence type="ECO:0000256" key="15">
    <source>
        <dbReference type="ARBA" id="ARBA00030800"/>
    </source>
</evidence>
<dbReference type="GO" id="GO:0005737">
    <property type="term" value="C:cytoplasm"/>
    <property type="evidence" value="ECO:0007669"/>
    <property type="project" value="UniProtKB-SubCell"/>
</dbReference>
<evidence type="ECO:0000256" key="5">
    <source>
        <dbReference type="ARBA" id="ARBA00017322"/>
    </source>
</evidence>
<evidence type="ECO:0000256" key="14">
    <source>
        <dbReference type="ARBA" id="ARBA00024827"/>
    </source>
</evidence>
<dbReference type="RefSeq" id="WP_133588016.1">
    <property type="nucleotide sequence ID" value="NZ_SNVV01000001.1"/>
</dbReference>
<evidence type="ECO:0000256" key="13">
    <source>
        <dbReference type="ARBA" id="ARBA00023014"/>
    </source>
</evidence>
<comment type="subcellular location">
    <subcellularLocation>
        <location evidence="3">Cytoplasm</location>
    </subcellularLocation>
</comment>
<organism evidence="20 21">
    <name type="scientific">Azoarcus indigens</name>
    <dbReference type="NCBI Taxonomy" id="29545"/>
    <lineage>
        <taxon>Bacteria</taxon>
        <taxon>Pseudomonadati</taxon>
        <taxon>Pseudomonadota</taxon>
        <taxon>Betaproteobacteria</taxon>
        <taxon>Rhodocyclales</taxon>
        <taxon>Zoogloeaceae</taxon>
        <taxon>Azoarcus</taxon>
    </lineage>
</organism>
<dbReference type="EMBL" id="SNVV01000001">
    <property type="protein sequence ID" value="TDN57126.1"/>
    <property type="molecule type" value="Genomic_DNA"/>
</dbReference>
<dbReference type="SUPFAM" id="SSF55785">
    <property type="entry name" value="PYP-like sensor domain (PAS domain)"/>
    <property type="match status" value="1"/>
</dbReference>
<evidence type="ECO:0000256" key="7">
    <source>
        <dbReference type="ARBA" id="ARBA00022490"/>
    </source>
</evidence>